<reference evidence="1 2" key="1">
    <citation type="journal article" date="2022" name="DNA Res.">
        <title>Chromosomal-level genome assembly of the orchid tree Bauhinia variegata (Leguminosae; Cercidoideae) supports the allotetraploid origin hypothesis of Bauhinia.</title>
        <authorList>
            <person name="Zhong Y."/>
            <person name="Chen Y."/>
            <person name="Zheng D."/>
            <person name="Pang J."/>
            <person name="Liu Y."/>
            <person name="Luo S."/>
            <person name="Meng S."/>
            <person name="Qian L."/>
            <person name="Wei D."/>
            <person name="Dai S."/>
            <person name="Zhou R."/>
        </authorList>
    </citation>
    <scope>NUCLEOTIDE SEQUENCE [LARGE SCALE GENOMIC DNA]</scope>
    <source>
        <strain evidence="1">BV-YZ2020</strain>
    </source>
</reference>
<evidence type="ECO:0000313" key="2">
    <source>
        <dbReference type="Proteomes" id="UP000828941"/>
    </source>
</evidence>
<comment type="caution">
    <text evidence="1">The sequence shown here is derived from an EMBL/GenBank/DDBJ whole genome shotgun (WGS) entry which is preliminary data.</text>
</comment>
<evidence type="ECO:0000313" key="1">
    <source>
        <dbReference type="EMBL" id="KAI4305939.1"/>
    </source>
</evidence>
<organism evidence="1 2">
    <name type="scientific">Bauhinia variegata</name>
    <name type="common">Purple orchid tree</name>
    <name type="synonym">Phanera variegata</name>
    <dbReference type="NCBI Taxonomy" id="167791"/>
    <lineage>
        <taxon>Eukaryota</taxon>
        <taxon>Viridiplantae</taxon>
        <taxon>Streptophyta</taxon>
        <taxon>Embryophyta</taxon>
        <taxon>Tracheophyta</taxon>
        <taxon>Spermatophyta</taxon>
        <taxon>Magnoliopsida</taxon>
        <taxon>eudicotyledons</taxon>
        <taxon>Gunneridae</taxon>
        <taxon>Pentapetalae</taxon>
        <taxon>rosids</taxon>
        <taxon>fabids</taxon>
        <taxon>Fabales</taxon>
        <taxon>Fabaceae</taxon>
        <taxon>Cercidoideae</taxon>
        <taxon>Cercideae</taxon>
        <taxon>Bauhiniinae</taxon>
        <taxon>Bauhinia</taxon>
    </lineage>
</organism>
<accession>A0ACB9L971</accession>
<sequence length="171" mass="19038">MNSSEDKEFAYGSGHLNPIEAVNPGLVYELSRDDYVEMLCNIGYNTSKLRKITGDNSTCGVSPDRSLVRDLNYPALTIRVHPLQPFKVSFRRTVTNVGSANSTYEADIVPSSKVIITIIPHILSFKSLKEKQSFVVTIIGEKMLVKSIVSSSLIWTDETHHVRSPIIIDVN</sequence>
<proteinExistence type="predicted"/>
<protein>
    <submittedName>
        <fullName evidence="1">Uncharacterized protein</fullName>
    </submittedName>
</protein>
<keyword evidence="2" id="KW-1185">Reference proteome</keyword>
<dbReference type="EMBL" id="CM039437">
    <property type="protein sequence ID" value="KAI4305939.1"/>
    <property type="molecule type" value="Genomic_DNA"/>
</dbReference>
<gene>
    <name evidence="1" type="ORF">L6164_029265</name>
</gene>
<name>A0ACB9L971_BAUVA</name>
<dbReference type="Proteomes" id="UP000828941">
    <property type="component" value="Chromosome 12"/>
</dbReference>